<dbReference type="Gene3D" id="3.30.420.10">
    <property type="entry name" value="Ribonuclease H-like superfamily/Ribonuclease H"/>
    <property type="match status" value="1"/>
</dbReference>
<dbReference type="InterPro" id="IPR041588">
    <property type="entry name" value="Integrase_H2C2"/>
</dbReference>
<gene>
    <name evidence="6" type="ORF">BSL78_29367</name>
</gene>
<dbReference type="GO" id="GO:0003676">
    <property type="term" value="F:nucleic acid binding"/>
    <property type="evidence" value="ECO:0007669"/>
    <property type="project" value="InterPro"/>
</dbReference>
<dbReference type="InterPro" id="IPR040676">
    <property type="entry name" value="DUF5641"/>
</dbReference>
<feature type="domain" description="CCHC-type" evidence="4">
    <location>
        <begin position="608"/>
        <end position="624"/>
    </location>
</feature>
<dbReference type="Pfam" id="PF03564">
    <property type="entry name" value="DUF1759"/>
    <property type="match status" value="1"/>
</dbReference>
<evidence type="ECO:0000313" key="7">
    <source>
        <dbReference type="Proteomes" id="UP000230750"/>
    </source>
</evidence>
<name>A0A2G8JDJ8_STIJA</name>
<dbReference type="STRING" id="307972.A0A2G8JDJ8"/>
<dbReference type="InterPro" id="IPR001878">
    <property type="entry name" value="Znf_CCHC"/>
</dbReference>
<keyword evidence="7" id="KW-1185">Reference proteome</keyword>
<dbReference type="PANTHER" id="PTHR47331">
    <property type="entry name" value="PHD-TYPE DOMAIN-CONTAINING PROTEIN"/>
    <property type="match status" value="1"/>
</dbReference>
<dbReference type="InterPro" id="IPR036397">
    <property type="entry name" value="RNaseH_sf"/>
</dbReference>
<dbReference type="InterPro" id="IPR005312">
    <property type="entry name" value="DUF1759"/>
</dbReference>
<keyword evidence="2" id="KW-0175">Coiled coil</keyword>
<feature type="region of interest" description="Disordered" evidence="3">
    <location>
        <begin position="544"/>
        <end position="569"/>
    </location>
</feature>
<dbReference type="Gene3D" id="3.10.10.10">
    <property type="entry name" value="HIV Type 1 Reverse Transcriptase, subunit A, domain 1"/>
    <property type="match status" value="1"/>
</dbReference>
<evidence type="ECO:0008006" key="8">
    <source>
        <dbReference type="Google" id="ProtNLM"/>
    </source>
</evidence>
<evidence type="ECO:0000256" key="1">
    <source>
        <dbReference type="PROSITE-ProRule" id="PRU00047"/>
    </source>
</evidence>
<protein>
    <recommendedName>
        <fullName evidence="8">Integrase catalytic domain-containing protein</fullName>
    </recommendedName>
</protein>
<evidence type="ECO:0000256" key="3">
    <source>
        <dbReference type="SAM" id="MobiDB-lite"/>
    </source>
</evidence>
<proteinExistence type="predicted"/>
<dbReference type="Gene3D" id="3.30.70.270">
    <property type="match status" value="1"/>
</dbReference>
<dbReference type="PROSITE" id="PS50994">
    <property type="entry name" value="INTEGRASE"/>
    <property type="match status" value="1"/>
</dbReference>
<evidence type="ECO:0000259" key="5">
    <source>
        <dbReference type="PROSITE" id="PS50994"/>
    </source>
</evidence>
<evidence type="ECO:0000313" key="6">
    <source>
        <dbReference type="EMBL" id="PIK33816.1"/>
    </source>
</evidence>
<dbReference type="PROSITE" id="PS50158">
    <property type="entry name" value="ZF_CCHC"/>
    <property type="match status" value="1"/>
</dbReference>
<evidence type="ECO:0000259" key="4">
    <source>
        <dbReference type="PROSITE" id="PS50158"/>
    </source>
</evidence>
<feature type="domain" description="Integrase catalytic" evidence="5">
    <location>
        <begin position="1657"/>
        <end position="1847"/>
    </location>
</feature>
<evidence type="ECO:0000256" key="2">
    <source>
        <dbReference type="SAM" id="Coils"/>
    </source>
</evidence>
<feature type="compositionally biased region" description="Basic and acidic residues" evidence="3">
    <location>
        <begin position="1"/>
        <end position="12"/>
    </location>
</feature>
<accession>A0A2G8JDJ8</accession>
<dbReference type="InterPro" id="IPR008042">
    <property type="entry name" value="Retrotrans_Pao"/>
</dbReference>
<dbReference type="InterPro" id="IPR043128">
    <property type="entry name" value="Rev_trsase/Diguanyl_cyclase"/>
</dbReference>
<dbReference type="Gene3D" id="1.10.340.70">
    <property type="match status" value="1"/>
</dbReference>
<dbReference type="Pfam" id="PF17921">
    <property type="entry name" value="Integrase_H2C2"/>
    <property type="match status" value="1"/>
</dbReference>
<dbReference type="SUPFAM" id="SSF53098">
    <property type="entry name" value="Ribonuclease H-like"/>
    <property type="match status" value="1"/>
</dbReference>
<dbReference type="Pfam" id="PF18701">
    <property type="entry name" value="DUF5641"/>
    <property type="match status" value="1"/>
</dbReference>
<dbReference type="PANTHER" id="PTHR47331:SF5">
    <property type="entry name" value="RIBONUCLEASE H"/>
    <property type="match status" value="1"/>
</dbReference>
<dbReference type="OrthoDB" id="10051210at2759"/>
<dbReference type="InterPro" id="IPR001584">
    <property type="entry name" value="Integrase_cat-core"/>
</dbReference>
<dbReference type="Proteomes" id="UP000230750">
    <property type="component" value="Unassembled WGS sequence"/>
</dbReference>
<keyword evidence="1" id="KW-0862">Zinc</keyword>
<dbReference type="GO" id="GO:0015074">
    <property type="term" value="P:DNA integration"/>
    <property type="evidence" value="ECO:0007669"/>
    <property type="project" value="InterPro"/>
</dbReference>
<comment type="caution">
    <text evidence="6">The sequence shown here is derived from an EMBL/GenBank/DDBJ whole genome shotgun (WGS) entry which is preliminary data.</text>
</comment>
<reference evidence="6 7" key="1">
    <citation type="journal article" date="2017" name="PLoS Biol.">
        <title>The sea cucumber genome provides insights into morphological evolution and visceral regeneration.</title>
        <authorList>
            <person name="Zhang X."/>
            <person name="Sun L."/>
            <person name="Yuan J."/>
            <person name="Sun Y."/>
            <person name="Gao Y."/>
            <person name="Zhang L."/>
            <person name="Li S."/>
            <person name="Dai H."/>
            <person name="Hamel J.F."/>
            <person name="Liu C."/>
            <person name="Yu Y."/>
            <person name="Liu S."/>
            <person name="Lin W."/>
            <person name="Guo K."/>
            <person name="Jin S."/>
            <person name="Xu P."/>
            <person name="Storey K.B."/>
            <person name="Huan P."/>
            <person name="Zhang T."/>
            <person name="Zhou Y."/>
            <person name="Zhang J."/>
            <person name="Lin C."/>
            <person name="Li X."/>
            <person name="Xing L."/>
            <person name="Huo D."/>
            <person name="Sun M."/>
            <person name="Wang L."/>
            <person name="Mercier A."/>
            <person name="Li F."/>
            <person name="Yang H."/>
            <person name="Xiang J."/>
        </authorList>
    </citation>
    <scope>NUCLEOTIDE SEQUENCE [LARGE SCALE GENOMIC DNA]</scope>
    <source>
        <strain evidence="6">Shaxun</strain>
        <tissue evidence="6">Muscle</tissue>
    </source>
</reference>
<dbReference type="InterPro" id="IPR043502">
    <property type="entry name" value="DNA/RNA_pol_sf"/>
</dbReference>
<feature type="compositionally biased region" description="Polar residues" evidence="3">
    <location>
        <begin position="20"/>
        <end position="34"/>
    </location>
</feature>
<feature type="region of interest" description="Disordered" evidence="3">
    <location>
        <begin position="1"/>
        <end position="48"/>
    </location>
</feature>
<dbReference type="CDD" id="cd01644">
    <property type="entry name" value="RT_pepA17"/>
    <property type="match status" value="1"/>
</dbReference>
<dbReference type="EMBL" id="MRZV01002394">
    <property type="protein sequence ID" value="PIK33816.1"/>
    <property type="molecule type" value="Genomic_DNA"/>
</dbReference>
<dbReference type="Pfam" id="PF05380">
    <property type="entry name" value="Peptidase_A17"/>
    <property type="match status" value="1"/>
</dbReference>
<dbReference type="SMART" id="SM00343">
    <property type="entry name" value="ZnF_C2HC"/>
    <property type="match status" value="2"/>
</dbReference>
<feature type="coiled-coil region" evidence="2">
    <location>
        <begin position="197"/>
        <end position="244"/>
    </location>
</feature>
<keyword evidence="1" id="KW-0863">Zinc-finger</keyword>
<organism evidence="6 7">
    <name type="scientific">Stichopus japonicus</name>
    <name type="common">Sea cucumber</name>
    <dbReference type="NCBI Taxonomy" id="307972"/>
    <lineage>
        <taxon>Eukaryota</taxon>
        <taxon>Metazoa</taxon>
        <taxon>Echinodermata</taxon>
        <taxon>Eleutherozoa</taxon>
        <taxon>Echinozoa</taxon>
        <taxon>Holothuroidea</taxon>
        <taxon>Aspidochirotacea</taxon>
        <taxon>Aspidochirotida</taxon>
        <taxon>Stichopodidae</taxon>
        <taxon>Apostichopus</taxon>
    </lineage>
</organism>
<keyword evidence="1" id="KW-0479">Metal-binding</keyword>
<dbReference type="InterPro" id="IPR012337">
    <property type="entry name" value="RNaseH-like_sf"/>
</dbReference>
<sequence length="1925" mass="218950">MSEQGKDKHEPEGEAMDSQLEPQLSHLENQPNPQDDSEASLVRRGIRDRKLTEKAQQNLDEEIHQRNYRVEASYEKWRQRASEIRKALRKIQPLDQLLEFQSTIKKLQDSVVTSYEELRRINVPDKVTVSKVDNCCAISRELTEVLTQRRLEEIDTHQEREQIRGLKCAHPSVFGESISDQSVQSRMSVVSTISSMKAKADAEKAEKLAAAKALREEQHQKSKLLQMQMNLEEEKMKLEAMQADAAVRIAEAKCEVLSEAAEDPEDICLDKPVRLNPLAASFNPVPHYDGEPYQELSVGHALGGESINNPVSESSLAQALTSAMDRSRLPVPTPKAFSGNPIEFVTFKRSFKTLIENKGTRAEEKIYYLQQYVTGEARESIAGCFYGSNESDYQRAWETLEKRYGHPFKVQEAFRDRLDKWPKVGLRDNVALQNYADFLNSCRDAMPHVKGLSILNDCKENQKMTAKLPDWAISRWSRVVTAGLDEGHDYPTFTQFVSFVEKEARVVCNPIASFLAVKRSESACDSKFQVEKRKFSRALVTDAGKSPNRWSQHPNDDLKGGYSSSSAKPVEKPKTCPFCNGEHYLSSCTVFADKSIDERNSFIQVHKRCYSCLRTGHFAKQCKSRHSCQKCKGRHPTVLHDNDKIQRVFTQEVKREPKEADTAVALTTYHGHSSTTNVLPVWVSSISSPQTEKLVYALLDTQSDSTFIDGSICEELLVPTDPVKLELTTMRGKDSTVVSKRAKGLRVRGYTSSKCIDLPVTYTTDFIPLDKNHIPTCETAKNWNHLASIASEMPPLMDCEVGLLIGYNCSAALAPRQVITGENDQPYAVKTDLGWSVVGSLAPVDSTEVTGFCHRISLKEAPPVTPRDILKVFESDFNDSKHESNSISQDDIRFLQILESSVAVNEKGHIEMPLPFKSRPYLPNNYKLAAIRLSHLKRRLDGDPNYKEHYVKFVEGMLEDGDAVQVADRGKPGEVYYIPHHGVYHPKKPNKLRVVFDCSAKYRGSSLNDHLLCGPDLTNNLFGVLCRFRRHPVAVMCDVEKMFHRFHVSPEDRDYLRFLWYKGGDTKKEPLEYRMNVHLFGATSSPGCANFGMKHLSRMFEEEFSLAAPFLRQDFYVDDGVTSVKNAREAKELIKEACELCSKGNLRLHKFVSNDRSVIEDIPLSERATDVQDIDLSRDKLPVERTLGIHWNIEDDSFTFQIGLKERPDTRRGILSVVASIYDPLGFIAPFVLEGKAILQRMCKQGTSWDEPVTDELRPRWEKWKSDILNLENTNIPRCYKPLDFGPATRVELHHFSDASTDGYGMCSYLRFIREDHVYCSLVIGKARVSPTKVVTVPRLELTAAVVAVKISIKLKQELHMHIDSEYFWCDSQVVLAYINNDAKRFHVFVSNRVQFIKEHTEPNQWHYISTRENPADHASRGLCVSELLSSNWFTGPEFLWSADPVTDCSIEPMLIMGDPEVRAQSLSVQATRACDILERLSKYSNWSRLTRIVARIRRLASRETGSVSLTVEEINQACVSVVKIVQQEHFKEELQALKMQRNVSSTSKLFTLNPFIQDGMIRVGGRLRKSMLSLNEKHPVVLPKNGHMTELIIAHCHSLTKHQGRGQTINEIRRQGYWILGGSKTVATFTRKCVLCRKLRRPVEEQKMADLPEDRVEPSPPFSFCGMDCFGPFITKQNRKEFKRYGLIFTCLCSRAVHIEMVEDLSTDAFINALRCFIAIRGAVTQIRCDHGSNFIGADNELRAALKELDVNQMTAYLTQKQCNFVFNAPYSSHAGGVWERQIRSVRNVFNATIALYPGRLDDASLKCFLYEAMAIINGRPLTPANMTDPSAEPPLTPNHLITMKPTVALPPPGHFVKEDLYARRRWRRVQFLSEQFWSRWKSEYLQTLQERGKWSLSRRNLRVGDVVLVKDHDTPRMKWPFGV</sequence>
<dbReference type="GO" id="GO:0008270">
    <property type="term" value="F:zinc ion binding"/>
    <property type="evidence" value="ECO:0007669"/>
    <property type="project" value="UniProtKB-KW"/>
</dbReference>
<dbReference type="SUPFAM" id="SSF56672">
    <property type="entry name" value="DNA/RNA polymerases"/>
    <property type="match status" value="1"/>
</dbReference>